<name>A0ABP1RHB7_9HEXA</name>
<keyword evidence="2" id="KW-1003">Cell membrane</keyword>
<evidence type="ECO:0000256" key="6">
    <source>
        <dbReference type="ARBA" id="ARBA00023170"/>
    </source>
</evidence>
<comment type="caution">
    <text evidence="9">The sequence shown here is derived from an EMBL/GenBank/DDBJ whole genome shotgun (WGS) entry which is preliminary data.</text>
</comment>
<organism evidence="9 10">
    <name type="scientific">Orchesella dallaii</name>
    <dbReference type="NCBI Taxonomy" id="48710"/>
    <lineage>
        <taxon>Eukaryota</taxon>
        <taxon>Metazoa</taxon>
        <taxon>Ecdysozoa</taxon>
        <taxon>Arthropoda</taxon>
        <taxon>Hexapoda</taxon>
        <taxon>Collembola</taxon>
        <taxon>Entomobryomorpha</taxon>
        <taxon>Entomobryoidea</taxon>
        <taxon>Orchesellidae</taxon>
        <taxon>Orchesellinae</taxon>
        <taxon>Orchesella</taxon>
    </lineage>
</organism>
<dbReference type="InterPro" id="IPR052192">
    <property type="entry name" value="Insect_Ionotropic_Sensory_Rcpt"/>
</dbReference>
<evidence type="ECO:0000256" key="4">
    <source>
        <dbReference type="ARBA" id="ARBA00022989"/>
    </source>
</evidence>
<evidence type="ECO:0000313" key="9">
    <source>
        <dbReference type="EMBL" id="CAL8128313.1"/>
    </source>
</evidence>
<gene>
    <name evidence="9" type="ORF">ODALV1_LOCUS22177</name>
</gene>
<sequence length="727" mass="84586">MGSNTLANFLLTFSTCTIHYCRDNISLPSEAFDTLFELSIQYQNIHMLTIASKYQFLIKNATYNNWYKDNIYTSGLFQGKKYNRGYWELFKGSKYLESCQLQVVDMKSDLRQLQNYLINVLFKLSKQTIRIPNYLVLVMRNVTVRNKRLSLFNYIRNGIASHDLIVDRGVFQKISPLPIFCLLEMEIYLASTMFRNRYAVNYTNTRRIYYANGYTFSIETAETLWKSSLFEIQNVRKKMHLHTDNIKQIRESYIDICHSIMSPGVDIGIKLELFSASYFLNVDSCLKTEYFYANLSNIEIRHQYLAAGNDHMDFALAYNKYPYIFTYATSFHGFRYLVFVDVEKLEKAHFVDMKALLRPFPTIVWLLIIASAAFIVFAFIVASDHGLQNPVFYTVSLFLEQGDANLQTKSHIIPIVLFVWLFASFILRLLYTSSMYSYLTVEPELDLPQSFEDCLNDTTFFKLGSSYGVHEVVARLSYEYDEDKKIYNASNSTLPGLRLLSQTIYMVQLLEEPDRLSPRFEEDAIPPYQIKLLHNHSNTLYAERLCLRTSFDNRYPGIDSCEGQNIKTNRFVYIYNSPVIEQTDKNAMEVFAVILFGGKRIYGNNNPPIFNSLRGWVGVPDLSTQIVDDIAGRLEESGILMRWRTFENILFLLDSWKNIQKKVLEVPTSWNLVQIAYDLIENISVEELLLRNKGNVLLTGVTNDDLTIVWLNCLYHIRTIVVYDKLN</sequence>
<dbReference type="EMBL" id="CAXLJM020000075">
    <property type="protein sequence ID" value="CAL8128313.1"/>
    <property type="molecule type" value="Genomic_DNA"/>
</dbReference>
<keyword evidence="3 8" id="KW-0812">Transmembrane</keyword>
<evidence type="ECO:0000256" key="7">
    <source>
        <dbReference type="ARBA" id="ARBA00023180"/>
    </source>
</evidence>
<dbReference type="Gene3D" id="1.10.287.70">
    <property type="match status" value="1"/>
</dbReference>
<keyword evidence="6" id="KW-0675">Receptor</keyword>
<keyword evidence="5 8" id="KW-0472">Membrane</keyword>
<feature type="transmembrane region" description="Helical" evidence="8">
    <location>
        <begin position="412"/>
        <end position="431"/>
    </location>
</feature>
<proteinExistence type="predicted"/>
<feature type="transmembrane region" description="Helical" evidence="8">
    <location>
        <begin position="363"/>
        <end position="382"/>
    </location>
</feature>
<evidence type="ECO:0000256" key="3">
    <source>
        <dbReference type="ARBA" id="ARBA00022692"/>
    </source>
</evidence>
<evidence type="ECO:0000313" key="10">
    <source>
        <dbReference type="Proteomes" id="UP001642540"/>
    </source>
</evidence>
<dbReference type="PANTHER" id="PTHR42643:SF35">
    <property type="entry name" value="IONOTROPIC RECEPTOR 68A, ISOFORM A"/>
    <property type="match status" value="1"/>
</dbReference>
<dbReference type="PANTHER" id="PTHR42643">
    <property type="entry name" value="IONOTROPIC RECEPTOR 20A-RELATED"/>
    <property type="match status" value="1"/>
</dbReference>
<keyword evidence="4 8" id="KW-1133">Transmembrane helix</keyword>
<evidence type="ECO:0000256" key="2">
    <source>
        <dbReference type="ARBA" id="ARBA00022475"/>
    </source>
</evidence>
<evidence type="ECO:0000256" key="1">
    <source>
        <dbReference type="ARBA" id="ARBA00004651"/>
    </source>
</evidence>
<dbReference type="Proteomes" id="UP001642540">
    <property type="component" value="Unassembled WGS sequence"/>
</dbReference>
<keyword evidence="7" id="KW-0325">Glycoprotein</keyword>
<evidence type="ECO:0000256" key="8">
    <source>
        <dbReference type="SAM" id="Phobius"/>
    </source>
</evidence>
<comment type="subcellular location">
    <subcellularLocation>
        <location evidence="1">Cell membrane</location>
        <topology evidence="1">Multi-pass membrane protein</topology>
    </subcellularLocation>
</comment>
<keyword evidence="10" id="KW-1185">Reference proteome</keyword>
<protein>
    <submittedName>
        <fullName evidence="9">Uncharacterized protein</fullName>
    </submittedName>
</protein>
<accession>A0ABP1RHB7</accession>
<evidence type="ECO:0000256" key="5">
    <source>
        <dbReference type="ARBA" id="ARBA00023136"/>
    </source>
</evidence>
<reference evidence="9 10" key="1">
    <citation type="submission" date="2024-08" db="EMBL/GenBank/DDBJ databases">
        <authorList>
            <person name="Cucini C."/>
            <person name="Frati F."/>
        </authorList>
    </citation>
    <scope>NUCLEOTIDE SEQUENCE [LARGE SCALE GENOMIC DNA]</scope>
</reference>